<name>A0ABP8N6Z5_9BACT</name>
<keyword evidence="1" id="KW-0732">Signal</keyword>
<feature type="signal peptide" evidence="1">
    <location>
        <begin position="1"/>
        <end position="21"/>
    </location>
</feature>
<evidence type="ECO:0000256" key="1">
    <source>
        <dbReference type="SAM" id="SignalP"/>
    </source>
</evidence>
<keyword evidence="3" id="KW-1185">Reference proteome</keyword>
<evidence type="ECO:0000313" key="2">
    <source>
        <dbReference type="EMBL" id="GAA4462414.1"/>
    </source>
</evidence>
<evidence type="ECO:0000313" key="3">
    <source>
        <dbReference type="Proteomes" id="UP001500067"/>
    </source>
</evidence>
<feature type="chain" id="PRO_5046535920" evidence="1">
    <location>
        <begin position="22"/>
        <end position="134"/>
    </location>
</feature>
<protein>
    <submittedName>
        <fullName evidence="2">Uncharacterized protein</fullName>
    </submittedName>
</protein>
<gene>
    <name evidence="2" type="ORF">GCM10023093_08970</name>
</gene>
<dbReference type="EMBL" id="BAABFA010000007">
    <property type="protein sequence ID" value="GAA4462414.1"/>
    <property type="molecule type" value="Genomic_DNA"/>
</dbReference>
<sequence>MTQMKKFILICGLGIIIQAHALAQTSYTAAQVAASKTEFISKAHELETLLEGGSQEAIVAKWREMQGMVKIFFLAYEQQLKEAKQANDASGISRAKTKISDQGSLLNTVMLLSADMKGNAADLNAAISAFAAGL</sequence>
<dbReference type="Proteomes" id="UP001500067">
    <property type="component" value="Unassembled WGS sequence"/>
</dbReference>
<proteinExistence type="predicted"/>
<organism evidence="2 3">
    <name type="scientific">Nemorincola caseinilytica</name>
    <dbReference type="NCBI Taxonomy" id="2054315"/>
    <lineage>
        <taxon>Bacteria</taxon>
        <taxon>Pseudomonadati</taxon>
        <taxon>Bacteroidota</taxon>
        <taxon>Chitinophagia</taxon>
        <taxon>Chitinophagales</taxon>
        <taxon>Chitinophagaceae</taxon>
        <taxon>Nemorincola</taxon>
    </lineage>
</organism>
<accession>A0ABP8N6Z5</accession>
<reference evidence="3" key="1">
    <citation type="journal article" date="2019" name="Int. J. Syst. Evol. Microbiol.">
        <title>The Global Catalogue of Microorganisms (GCM) 10K type strain sequencing project: providing services to taxonomists for standard genome sequencing and annotation.</title>
        <authorList>
            <consortium name="The Broad Institute Genomics Platform"/>
            <consortium name="The Broad Institute Genome Sequencing Center for Infectious Disease"/>
            <person name="Wu L."/>
            <person name="Ma J."/>
        </authorList>
    </citation>
    <scope>NUCLEOTIDE SEQUENCE [LARGE SCALE GENOMIC DNA]</scope>
    <source>
        <strain evidence="3">JCM 32105</strain>
    </source>
</reference>
<comment type="caution">
    <text evidence="2">The sequence shown here is derived from an EMBL/GenBank/DDBJ whole genome shotgun (WGS) entry which is preliminary data.</text>
</comment>